<evidence type="ECO:0000256" key="1">
    <source>
        <dbReference type="ARBA" id="ARBA00009375"/>
    </source>
</evidence>
<accession>A0A7R7VHB6</accession>
<dbReference type="PANTHER" id="PTHR11142">
    <property type="entry name" value="PSEUDOURIDYLATE SYNTHASE"/>
    <property type="match status" value="1"/>
</dbReference>
<gene>
    <name evidence="6" type="ORF">ACHE_20178S</name>
</gene>
<dbReference type="SUPFAM" id="SSF55120">
    <property type="entry name" value="Pseudouridine synthase"/>
    <property type="match status" value="1"/>
</dbReference>
<dbReference type="HAMAP" id="MF_00171">
    <property type="entry name" value="TruA"/>
    <property type="match status" value="1"/>
</dbReference>
<dbReference type="Gene3D" id="3.30.70.580">
    <property type="entry name" value="Pseudouridine synthase I, catalytic domain, N-terminal subdomain"/>
    <property type="match status" value="1"/>
</dbReference>
<protein>
    <recommendedName>
        <fullName evidence="5">Pseudouridine synthase I TruA alpha/beta domain-containing protein</fullName>
    </recommendedName>
</protein>
<reference evidence="6" key="2">
    <citation type="submission" date="2021-02" db="EMBL/GenBank/DDBJ databases">
        <title>Aspergillus chevalieri M1 genome sequence.</title>
        <authorList>
            <person name="Kadooka C."/>
            <person name="Mori K."/>
            <person name="Futagami T."/>
        </authorList>
    </citation>
    <scope>NUCLEOTIDE SEQUENCE</scope>
    <source>
        <strain evidence="6">M1</strain>
    </source>
</reference>
<feature type="domain" description="Pseudouridine synthase I TruA alpha/beta" evidence="5">
    <location>
        <begin position="367"/>
        <end position="510"/>
    </location>
</feature>
<dbReference type="GO" id="GO:0003723">
    <property type="term" value="F:RNA binding"/>
    <property type="evidence" value="ECO:0007669"/>
    <property type="project" value="InterPro"/>
</dbReference>
<dbReference type="PANTHER" id="PTHR11142:SF5">
    <property type="entry name" value="TRNA PSEUDOURIDINE(38_39) SYNTHASE"/>
    <property type="match status" value="1"/>
</dbReference>
<evidence type="ECO:0000256" key="3">
    <source>
        <dbReference type="ARBA" id="ARBA00023235"/>
    </source>
</evidence>
<dbReference type="EMBL" id="AP024417">
    <property type="protein sequence ID" value="BCR84720.1"/>
    <property type="molecule type" value="Genomic_DNA"/>
</dbReference>
<evidence type="ECO:0000313" key="7">
    <source>
        <dbReference type="Proteomes" id="UP000637239"/>
    </source>
</evidence>
<dbReference type="GeneID" id="66979079"/>
<name>A0A7R7VHB6_ASPCH</name>
<keyword evidence="7" id="KW-1185">Reference proteome</keyword>
<feature type="compositionally biased region" description="Basic and acidic residues" evidence="4">
    <location>
        <begin position="253"/>
        <end position="264"/>
    </location>
</feature>
<feature type="region of interest" description="Disordered" evidence="4">
    <location>
        <begin position="79"/>
        <end position="123"/>
    </location>
</feature>
<evidence type="ECO:0000256" key="4">
    <source>
        <dbReference type="SAM" id="MobiDB-lite"/>
    </source>
</evidence>
<sequence length="647" mass="73494">MWRLQRRLCLSPVLLNEFIATANKQNPHTYRSLSTKQDPTAMSRRAPPSCDAEEEGRPNYWAWDKDTLISRITSLERELHSRTSQHATNTTTTTTTRPAATTLPSDTKVTDSEATLPPNKKLKKRCLEDDITQTPAPTRPAKAHREMDPSKYHTRFIALKFAYLGQRYNGYEHANKNMTPLPTIEEELWKALRMTKLIFPANPSPAEQENVMKGNRVALLDWEGCQYSKAGRTDRGVSAFGQVVGIRVRSARPKRDVPGPKEGEEASTTDIQDAPEDNWDDVADELPYINMLNRVLPEDIRVLAWCPHPPEDFDARFSCRERQYRYFFTQPAFSPTPGPLGLAPRAPNASGSKHREGWLDIEAMREAAKYFEGVRDFRNFCKLDTTKQIENFQRIIYRSEIELVDPKNVPLGFVNRPGFQPLADSDTQMDTDAPDTQVSEAAKVYVFKLDGSAFLWHQVRHMVAILFLVAQGFEPPTVVRDLLDTTKNPRKPQYEMASDAPLVLWDCIFPDQNSDNREDALEWIYAGDSKQGRSHSIKGDGKYGMGGVVDSLWSVWRRRKIDEILAGSLLELAVSQGDQSSVSRWGLGDAGWEKKHRGQKVFVGSEEPRLGGKYVPVLQKRKMDTVEDQNARWLAAKQRKNQATSQE</sequence>
<dbReference type="AlphaFoldDB" id="A0A7R7VHB6"/>
<dbReference type="GO" id="GO:0009982">
    <property type="term" value="F:pseudouridine synthase activity"/>
    <property type="evidence" value="ECO:0007669"/>
    <property type="project" value="InterPro"/>
</dbReference>
<dbReference type="GO" id="GO:0031119">
    <property type="term" value="P:tRNA pseudouridine synthesis"/>
    <property type="evidence" value="ECO:0007669"/>
    <property type="project" value="TreeGrafter"/>
</dbReference>
<dbReference type="InterPro" id="IPR020097">
    <property type="entry name" value="PsdUridine_synth_TruA_a/b_dom"/>
</dbReference>
<keyword evidence="3" id="KW-0413">Isomerase</keyword>
<dbReference type="GO" id="GO:0005634">
    <property type="term" value="C:nucleus"/>
    <property type="evidence" value="ECO:0007669"/>
    <property type="project" value="TreeGrafter"/>
</dbReference>
<feature type="compositionally biased region" description="Polar residues" evidence="4">
    <location>
        <begin position="29"/>
        <end position="40"/>
    </location>
</feature>
<dbReference type="InterPro" id="IPR020095">
    <property type="entry name" value="PsdUridine_synth_TruA_C"/>
</dbReference>
<evidence type="ECO:0000256" key="2">
    <source>
        <dbReference type="ARBA" id="ARBA00022694"/>
    </source>
</evidence>
<comment type="similarity">
    <text evidence="1">Belongs to the tRNA pseudouridine synthase TruA family.</text>
</comment>
<evidence type="ECO:0000259" key="5">
    <source>
        <dbReference type="Pfam" id="PF01416"/>
    </source>
</evidence>
<dbReference type="RefSeq" id="XP_043133242.1">
    <property type="nucleotide sequence ID" value="XM_043284452.1"/>
</dbReference>
<dbReference type="GO" id="GO:0005737">
    <property type="term" value="C:cytoplasm"/>
    <property type="evidence" value="ECO:0007669"/>
    <property type="project" value="TreeGrafter"/>
</dbReference>
<proteinExistence type="inferred from homology"/>
<feature type="region of interest" description="Disordered" evidence="4">
    <location>
        <begin position="29"/>
        <end position="55"/>
    </location>
</feature>
<keyword evidence="2" id="KW-0819">tRNA processing</keyword>
<dbReference type="Gene3D" id="3.30.70.660">
    <property type="entry name" value="Pseudouridine synthase I, catalytic domain, C-terminal subdomain"/>
    <property type="match status" value="1"/>
</dbReference>
<dbReference type="InterPro" id="IPR020094">
    <property type="entry name" value="TruA/RsuA/RluB/E/F_N"/>
</dbReference>
<evidence type="ECO:0000313" key="6">
    <source>
        <dbReference type="EMBL" id="BCR84720.1"/>
    </source>
</evidence>
<dbReference type="Pfam" id="PF01416">
    <property type="entry name" value="PseudoU_synth_1"/>
    <property type="match status" value="1"/>
</dbReference>
<feature type="region of interest" description="Disordered" evidence="4">
    <location>
        <begin position="251"/>
        <end position="279"/>
    </location>
</feature>
<feature type="compositionally biased region" description="Low complexity" evidence="4">
    <location>
        <begin position="87"/>
        <end position="102"/>
    </location>
</feature>
<dbReference type="GO" id="GO:1990481">
    <property type="term" value="P:mRNA pseudouridine synthesis"/>
    <property type="evidence" value="ECO:0007669"/>
    <property type="project" value="TreeGrafter"/>
</dbReference>
<reference evidence="6" key="1">
    <citation type="submission" date="2021-01" db="EMBL/GenBank/DDBJ databases">
        <authorList>
            <consortium name="Aspergillus chevalieri M1 genome sequencing consortium"/>
            <person name="Kazuki M."/>
            <person name="Futagami T."/>
        </authorList>
    </citation>
    <scope>NUCLEOTIDE SEQUENCE</scope>
    <source>
        <strain evidence="6">M1</strain>
    </source>
</reference>
<dbReference type="KEGG" id="ache:ACHE_20178S"/>
<organism evidence="6 7">
    <name type="scientific">Aspergillus chevalieri</name>
    <name type="common">Eurotium chevalieri</name>
    <dbReference type="NCBI Taxonomy" id="182096"/>
    <lineage>
        <taxon>Eukaryota</taxon>
        <taxon>Fungi</taxon>
        <taxon>Dikarya</taxon>
        <taxon>Ascomycota</taxon>
        <taxon>Pezizomycotina</taxon>
        <taxon>Eurotiomycetes</taxon>
        <taxon>Eurotiomycetidae</taxon>
        <taxon>Eurotiales</taxon>
        <taxon>Aspergillaceae</taxon>
        <taxon>Aspergillus</taxon>
        <taxon>Aspergillus subgen. Aspergillus</taxon>
    </lineage>
</organism>
<dbReference type="Proteomes" id="UP000637239">
    <property type="component" value="Chromosome 2"/>
</dbReference>
<dbReference type="InterPro" id="IPR020103">
    <property type="entry name" value="PsdUridine_synth_cat_dom_sf"/>
</dbReference>
<dbReference type="InterPro" id="IPR001406">
    <property type="entry name" value="PsdUridine_synth_TruA"/>
</dbReference>